<evidence type="ECO:0000259" key="1">
    <source>
        <dbReference type="Pfam" id="PF12937"/>
    </source>
</evidence>
<gene>
    <name evidence="2" type="ORF">QYE76_026275</name>
</gene>
<keyword evidence="3" id="KW-1185">Reference proteome</keyword>
<feature type="domain" description="F-box" evidence="1">
    <location>
        <begin position="10"/>
        <end position="44"/>
    </location>
</feature>
<dbReference type="Pfam" id="PF12937">
    <property type="entry name" value="F-box-like"/>
    <property type="match status" value="1"/>
</dbReference>
<evidence type="ECO:0000313" key="3">
    <source>
        <dbReference type="Proteomes" id="UP001231189"/>
    </source>
</evidence>
<comment type="caution">
    <text evidence="2">The sequence shown here is derived from an EMBL/GenBank/DDBJ whole genome shotgun (WGS) entry which is preliminary data.</text>
</comment>
<dbReference type="PANTHER" id="PTHR34591">
    <property type="entry name" value="OS03G0653100 PROTEIN-RELATED"/>
    <property type="match status" value="1"/>
</dbReference>
<accession>A0AAD8RK50</accession>
<proteinExistence type="predicted"/>
<dbReference type="EMBL" id="JAUUTY010000006">
    <property type="protein sequence ID" value="KAK1620758.1"/>
    <property type="molecule type" value="Genomic_DNA"/>
</dbReference>
<dbReference type="Gene3D" id="1.20.1280.50">
    <property type="match status" value="1"/>
</dbReference>
<dbReference type="AlphaFoldDB" id="A0AAD8RK50"/>
<dbReference type="Proteomes" id="UP001231189">
    <property type="component" value="Unassembled WGS sequence"/>
</dbReference>
<protein>
    <recommendedName>
        <fullName evidence="1">F-box domain-containing protein</fullName>
    </recommendedName>
</protein>
<sequence>MGQYEDNRAASLPDDLLADIVGRLPRRWLAMSRSVCKAWQATIDARRLLLLPLRLDGIFLNFTHHKFPEFFSRPWTPVTGEMNFLPCAYDNPEDDCCEVQDHCNGLLLLQDALTQIPNYVVNPATRRWDSLPDHPSIDVMGVNCMTTAYLVCDPTASLHYEVFNIPSFPCKINGHLDPLLEESEWPQATCTMHVFSSRTRCWEPRSFHRDGDAIGTIGEMKMRWLQFTCSWWWMRPRAVYWGETLYVHCYGDFLMR</sequence>
<reference evidence="2" key="1">
    <citation type="submission" date="2023-07" db="EMBL/GenBank/DDBJ databases">
        <title>A chromosome-level genome assembly of Lolium multiflorum.</title>
        <authorList>
            <person name="Chen Y."/>
            <person name="Copetti D."/>
            <person name="Kolliker R."/>
            <person name="Studer B."/>
        </authorList>
    </citation>
    <scope>NUCLEOTIDE SEQUENCE</scope>
    <source>
        <strain evidence="2">02402/16</strain>
        <tissue evidence="2">Leaf</tissue>
    </source>
</reference>
<dbReference type="PANTHER" id="PTHR34591:SF13">
    <property type="entry name" value="OS03G0669900 PROTEIN"/>
    <property type="match status" value="1"/>
</dbReference>
<dbReference type="InterPro" id="IPR001810">
    <property type="entry name" value="F-box_dom"/>
</dbReference>
<evidence type="ECO:0000313" key="2">
    <source>
        <dbReference type="EMBL" id="KAK1620758.1"/>
    </source>
</evidence>
<dbReference type="SUPFAM" id="SSF81383">
    <property type="entry name" value="F-box domain"/>
    <property type="match status" value="1"/>
</dbReference>
<name>A0AAD8RK50_LOLMU</name>
<organism evidence="2 3">
    <name type="scientific">Lolium multiflorum</name>
    <name type="common">Italian ryegrass</name>
    <name type="synonym">Lolium perenne subsp. multiflorum</name>
    <dbReference type="NCBI Taxonomy" id="4521"/>
    <lineage>
        <taxon>Eukaryota</taxon>
        <taxon>Viridiplantae</taxon>
        <taxon>Streptophyta</taxon>
        <taxon>Embryophyta</taxon>
        <taxon>Tracheophyta</taxon>
        <taxon>Spermatophyta</taxon>
        <taxon>Magnoliopsida</taxon>
        <taxon>Liliopsida</taxon>
        <taxon>Poales</taxon>
        <taxon>Poaceae</taxon>
        <taxon>BOP clade</taxon>
        <taxon>Pooideae</taxon>
        <taxon>Poodae</taxon>
        <taxon>Poeae</taxon>
        <taxon>Poeae Chloroplast Group 2 (Poeae type)</taxon>
        <taxon>Loliodinae</taxon>
        <taxon>Loliinae</taxon>
        <taxon>Lolium</taxon>
    </lineage>
</organism>
<dbReference type="InterPro" id="IPR036047">
    <property type="entry name" value="F-box-like_dom_sf"/>
</dbReference>